<evidence type="ECO:0000259" key="7">
    <source>
        <dbReference type="PROSITE" id="PS50203"/>
    </source>
</evidence>
<evidence type="ECO:0000256" key="5">
    <source>
        <dbReference type="PROSITE-ProRule" id="PRU00239"/>
    </source>
</evidence>
<dbReference type="PANTHER" id="PTHR10183">
    <property type="entry name" value="CALPAIN"/>
    <property type="match status" value="1"/>
</dbReference>
<comment type="similarity">
    <text evidence="1">Belongs to the peptidase C2 family.</text>
</comment>
<dbReference type="GO" id="GO:0004198">
    <property type="term" value="F:calcium-dependent cysteine-type endopeptidase activity"/>
    <property type="evidence" value="ECO:0007669"/>
    <property type="project" value="InterPro"/>
</dbReference>
<evidence type="ECO:0000313" key="8">
    <source>
        <dbReference type="EMBL" id="CAJ1405064.1"/>
    </source>
</evidence>
<dbReference type="PROSITE" id="PS50203">
    <property type="entry name" value="CALPAIN_CAT"/>
    <property type="match status" value="1"/>
</dbReference>
<dbReference type="AlphaFoldDB" id="A0AA36NG36"/>
<comment type="caution">
    <text evidence="8">The sequence shown here is derived from an EMBL/GenBank/DDBJ whole genome shotgun (WGS) entry which is preliminary data.</text>
</comment>
<comment type="caution">
    <text evidence="5">Lacks conserved residue(s) required for the propagation of feature annotation.</text>
</comment>
<keyword evidence="3" id="KW-0378">Hydrolase</keyword>
<evidence type="ECO:0000256" key="6">
    <source>
        <dbReference type="SAM" id="MobiDB-lite"/>
    </source>
</evidence>
<keyword evidence="2" id="KW-0645">Protease</keyword>
<dbReference type="SUPFAM" id="SSF54001">
    <property type="entry name" value="Cysteine proteinases"/>
    <property type="match status" value="1"/>
</dbReference>
<dbReference type="Proteomes" id="UP001178507">
    <property type="component" value="Unassembled WGS sequence"/>
</dbReference>
<organism evidence="8 9">
    <name type="scientific">Effrenium voratum</name>
    <dbReference type="NCBI Taxonomy" id="2562239"/>
    <lineage>
        <taxon>Eukaryota</taxon>
        <taxon>Sar</taxon>
        <taxon>Alveolata</taxon>
        <taxon>Dinophyceae</taxon>
        <taxon>Suessiales</taxon>
        <taxon>Symbiodiniaceae</taxon>
        <taxon>Effrenium</taxon>
    </lineage>
</organism>
<reference evidence="8" key="1">
    <citation type="submission" date="2023-08" db="EMBL/GenBank/DDBJ databases">
        <authorList>
            <person name="Chen Y."/>
            <person name="Shah S."/>
            <person name="Dougan E. K."/>
            <person name="Thang M."/>
            <person name="Chan C."/>
        </authorList>
    </citation>
    <scope>NUCLEOTIDE SEQUENCE</scope>
</reference>
<keyword evidence="4" id="KW-0788">Thiol protease</keyword>
<accession>A0AA36NG36</accession>
<dbReference type="SMART" id="SM00230">
    <property type="entry name" value="CysPc"/>
    <property type="match status" value="1"/>
</dbReference>
<keyword evidence="9" id="KW-1185">Reference proteome</keyword>
<dbReference type="InterPro" id="IPR001300">
    <property type="entry name" value="Peptidase_C2_calpain_cat"/>
</dbReference>
<evidence type="ECO:0000313" key="9">
    <source>
        <dbReference type="Proteomes" id="UP001178507"/>
    </source>
</evidence>
<evidence type="ECO:0000256" key="2">
    <source>
        <dbReference type="ARBA" id="ARBA00022670"/>
    </source>
</evidence>
<evidence type="ECO:0000256" key="3">
    <source>
        <dbReference type="ARBA" id="ARBA00022801"/>
    </source>
</evidence>
<dbReference type="EMBL" id="CAUJNA010003568">
    <property type="protein sequence ID" value="CAJ1405064.1"/>
    <property type="molecule type" value="Genomic_DNA"/>
</dbReference>
<dbReference type="Pfam" id="PF00648">
    <property type="entry name" value="Peptidase_C2"/>
    <property type="match status" value="1"/>
</dbReference>
<dbReference type="InterPro" id="IPR022684">
    <property type="entry name" value="Calpain_cysteine_protease"/>
</dbReference>
<evidence type="ECO:0000256" key="1">
    <source>
        <dbReference type="ARBA" id="ARBA00007623"/>
    </source>
</evidence>
<dbReference type="GO" id="GO:0006508">
    <property type="term" value="P:proteolysis"/>
    <property type="evidence" value="ECO:0007669"/>
    <property type="project" value="UniProtKB-KW"/>
</dbReference>
<name>A0AA36NG36_9DINO</name>
<gene>
    <name evidence="8" type="ORF">EVOR1521_LOCUS27380</name>
</gene>
<evidence type="ECO:0000256" key="4">
    <source>
        <dbReference type="ARBA" id="ARBA00022807"/>
    </source>
</evidence>
<sequence>MATGPPRRVAPPQRLPGSRAPSSPSERSQRSAKEVWAGLFREGIDLTFGDKVQPLQPLFGPDGEPLEGLDHTFGQKPELATTAWYHADSGRQLEAAAQHTLQAICDTVEEMKENGRCLTGKFTNDPEILPDRKFPSVMPFPPDREQLMLPRERTIQEEPGSDEEEWEEPNVPGGPWRRLSEFQPLAAGTSVVFDSTPHYGRVYPGHLDNMYLVEALNAISLRPKLAKQLFLCYDQQRAVYILRLFKNGIWLKVEVDDYVPVVDGDPLCCRSEKFPHVLWPSLVEKAYAKVCTLRDPKPAENSGGWLAIGGGGHVEDALADLTGGVAGRFYTEDVSHDRLFLYLYTLQRDALFVCHVNDAKCARKGITLNACACHVINRAATHDGRCFVQVFSADVSGTHDGGLSESTPPELLRDYPERSWEGFFWLAIEDFHAYFDTVIECRLTNSPDVGIVGMPPRPGPAPAYLETIFANPGRILAPGGQHLPRRAPEVTVLTNGPCEVFVTAQQTDSRITQVGDRRAPYVPILMKVYESLGSGNVYSANMVCRSNWIPSRDAMVAFQTAGRGSFKVLVEMPAGAECDRLIIRCYSSSPAEFMVHPSLAKHLLALPQGPPNASRFSLVGTLDHSRVTRDDAPEPMGDDLDTIRSRHNGCILM</sequence>
<proteinExistence type="inferred from homology"/>
<feature type="domain" description="Calpain catalytic" evidence="7">
    <location>
        <begin position="139"/>
        <end position="444"/>
    </location>
</feature>
<feature type="region of interest" description="Disordered" evidence="6">
    <location>
        <begin position="1"/>
        <end position="33"/>
    </location>
</feature>
<dbReference type="InterPro" id="IPR038765">
    <property type="entry name" value="Papain-like_cys_pep_sf"/>
</dbReference>
<dbReference type="PANTHER" id="PTHR10183:SF379">
    <property type="entry name" value="CALPAIN-5"/>
    <property type="match status" value="1"/>
</dbReference>
<protein>
    <recommendedName>
        <fullName evidence="7">Calpain catalytic domain-containing protein</fullName>
    </recommendedName>
</protein>